<keyword evidence="13" id="KW-1185">Reference proteome</keyword>
<keyword evidence="8" id="KW-0449">Lipoprotein</keyword>
<reference evidence="12 13" key="1">
    <citation type="submission" date="2024-01" db="EMBL/GenBank/DDBJ databases">
        <title>The genomes of 5 underutilized Papilionoideae crops provide insights into root nodulation and disease resistanc.</title>
        <authorList>
            <person name="Yuan L."/>
        </authorList>
    </citation>
    <scope>NUCLEOTIDE SEQUENCE [LARGE SCALE GENOMIC DNA]</scope>
    <source>
        <strain evidence="12">ZHUSHIDOU_FW_LH</strain>
        <tissue evidence="12">Leaf</tissue>
    </source>
</reference>
<keyword evidence="4" id="KW-0336">GPI-anchor</keyword>
<accession>A0AAN9EBX0</accession>
<gene>
    <name evidence="12" type="ORF">RIF29_41872</name>
</gene>
<keyword evidence="9" id="KW-1133">Transmembrane helix</keyword>
<evidence type="ECO:0000313" key="13">
    <source>
        <dbReference type="Proteomes" id="UP001372338"/>
    </source>
</evidence>
<dbReference type="EMBL" id="JAYWIO010000008">
    <property type="protein sequence ID" value="KAK7246997.1"/>
    <property type="molecule type" value="Genomic_DNA"/>
</dbReference>
<keyword evidence="6" id="KW-1015">Disulfide bond</keyword>
<evidence type="ECO:0000256" key="8">
    <source>
        <dbReference type="ARBA" id="ARBA00023288"/>
    </source>
</evidence>
<dbReference type="GO" id="GO:0005886">
    <property type="term" value="C:plasma membrane"/>
    <property type="evidence" value="ECO:0007669"/>
    <property type="project" value="UniProtKB-SubCell"/>
</dbReference>
<evidence type="ECO:0000256" key="4">
    <source>
        <dbReference type="ARBA" id="ARBA00022622"/>
    </source>
</evidence>
<dbReference type="PANTHER" id="PTHR33044">
    <property type="entry name" value="BIFUNCTIONAL INHIBITOR/LIPID-TRANSFER PROTEIN/SEED STORAGE 2S ALBUMIN SUPERFAMILY PROTEIN-RELATED"/>
    <property type="match status" value="1"/>
</dbReference>
<evidence type="ECO:0000313" key="12">
    <source>
        <dbReference type="EMBL" id="KAK7246997.1"/>
    </source>
</evidence>
<dbReference type="SUPFAM" id="SSF47699">
    <property type="entry name" value="Bifunctional inhibitor/lipid-transfer protein/seed storage 2S albumin"/>
    <property type="match status" value="1"/>
</dbReference>
<evidence type="ECO:0000256" key="6">
    <source>
        <dbReference type="ARBA" id="ARBA00023157"/>
    </source>
</evidence>
<evidence type="ECO:0000259" key="11">
    <source>
        <dbReference type="SMART" id="SM00499"/>
    </source>
</evidence>
<feature type="transmembrane region" description="Helical" evidence="9">
    <location>
        <begin position="160"/>
        <end position="183"/>
    </location>
</feature>
<evidence type="ECO:0000256" key="7">
    <source>
        <dbReference type="ARBA" id="ARBA00023180"/>
    </source>
</evidence>
<dbReference type="GO" id="GO:0098552">
    <property type="term" value="C:side of membrane"/>
    <property type="evidence" value="ECO:0007669"/>
    <property type="project" value="UniProtKB-KW"/>
</dbReference>
<dbReference type="InterPro" id="IPR016140">
    <property type="entry name" value="Bifunc_inhib/LTP/seed_store"/>
</dbReference>
<dbReference type="Pfam" id="PF14368">
    <property type="entry name" value="LTP_2"/>
    <property type="match status" value="1"/>
</dbReference>
<dbReference type="Gene3D" id="1.10.110.10">
    <property type="entry name" value="Plant lipid-transfer and hydrophobic proteins"/>
    <property type="match status" value="1"/>
</dbReference>
<keyword evidence="7" id="KW-0325">Glycoprotein</keyword>
<feature type="domain" description="Bifunctional inhibitor/plant lipid transfer protein/seed storage helical" evidence="11">
    <location>
        <begin position="29"/>
        <end position="110"/>
    </location>
</feature>
<keyword evidence="9" id="KW-0812">Transmembrane</keyword>
<evidence type="ECO:0000256" key="9">
    <source>
        <dbReference type="SAM" id="Phobius"/>
    </source>
</evidence>
<dbReference type="SMART" id="SM00499">
    <property type="entry name" value="AAI"/>
    <property type="match status" value="1"/>
</dbReference>
<name>A0AAN9EBX0_CROPI</name>
<dbReference type="Proteomes" id="UP001372338">
    <property type="component" value="Unassembled WGS sequence"/>
</dbReference>
<keyword evidence="3" id="KW-1003">Cell membrane</keyword>
<evidence type="ECO:0000256" key="2">
    <source>
        <dbReference type="ARBA" id="ARBA00009748"/>
    </source>
</evidence>
<dbReference type="AlphaFoldDB" id="A0AAN9EBX0"/>
<dbReference type="InterPro" id="IPR043325">
    <property type="entry name" value="LTSS"/>
</dbReference>
<dbReference type="InterPro" id="IPR036312">
    <property type="entry name" value="Bifun_inhib/LTP/seed_sf"/>
</dbReference>
<sequence>MRVQHYLCLCMCFFLLLIGANGAGLAERCNQVVSKVIPCLNFATGKAAVPSADCCDVSEKMKESDPVCMCYIIQQTHKGSPEVKSMGIQEAKLLQLPAACNLKNASLTYCPKLLGLSSSSPDAAIFTNASLGNATTTATTSQSKNDSYGSMLRPPPMADLMVQALAILLVVIPTGLIVALNSLSLTYNGTQRRVLSFRFVGAATEVSDFRIP</sequence>
<keyword evidence="9" id="KW-0472">Membrane</keyword>
<proteinExistence type="inferred from homology"/>
<feature type="chain" id="PRO_5042844601" description="Bifunctional inhibitor/plant lipid transfer protein/seed storage helical domain-containing protein" evidence="10">
    <location>
        <begin position="23"/>
        <end position="212"/>
    </location>
</feature>
<protein>
    <recommendedName>
        <fullName evidence="11">Bifunctional inhibitor/plant lipid transfer protein/seed storage helical domain-containing protein</fullName>
    </recommendedName>
</protein>
<keyword evidence="5 10" id="KW-0732">Signal</keyword>
<evidence type="ECO:0000256" key="5">
    <source>
        <dbReference type="ARBA" id="ARBA00022729"/>
    </source>
</evidence>
<comment type="similarity">
    <text evidence="2">Belongs to the plant LTP family.</text>
</comment>
<organism evidence="12 13">
    <name type="scientific">Crotalaria pallida</name>
    <name type="common">Smooth rattlebox</name>
    <name type="synonym">Crotalaria striata</name>
    <dbReference type="NCBI Taxonomy" id="3830"/>
    <lineage>
        <taxon>Eukaryota</taxon>
        <taxon>Viridiplantae</taxon>
        <taxon>Streptophyta</taxon>
        <taxon>Embryophyta</taxon>
        <taxon>Tracheophyta</taxon>
        <taxon>Spermatophyta</taxon>
        <taxon>Magnoliopsida</taxon>
        <taxon>eudicotyledons</taxon>
        <taxon>Gunneridae</taxon>
        <taxon>Pentapetalae</taxon>
        <taxon>rosids</taxon>
        <taxon>fabids</taxon>
        <taxon>Fabales</taxon>
        <taxon>Fabaceae</taxon>
        <taxon>Papilionoideae</taxon>
        <taxon>50 kb inversion clade</taxon>
        <taxon>genistoids sensu lato</taxon>
        <taxon>core genistoids</taxon>
        <taxon>Crotalarieae</taxon>
        <taxon>Crotalaria</taxon>
    </lineage>
</organism>
<feature type="signal peptide" evidence="10">
    <location>
        <begin position="1"/>
        <end position="22"/>
    </location>
</feature>
<evidence type="ECO:0000256" key="10">
    <source>
        <dbReference type="SAM" id="SignalP"/>
    </source>
</evidence>
<dbReference type="CDD" id="cd00010">
    <property type="entry name" value="AAI_LTSS"/>
    <property type="match status" value="1"/>
</dbReference>
<evidence type="ECO:0000256" key="3">
    <source>
        <dbReference type="ARBA" id="ARBA00022475"/>
    </source>
</evidence>
<comment type="caution">
    <text evidence="12">The sequence shown here is derived from an EMBL/GenBank/DDBJ whole genome shotgun (WGS) entry which is preliminary data.</text>
</comment>
<evidence type="ECO:0000256" key="1">
    <source>
        <dbReference type="ARBA" id="ARBA00004609"/>
    </source>
</evidence>
<comment type="subcellular location">
    <subcellularLocation>
        <location evidence="1">Cell membrane</location>
        <topology evidence="1">Lipid-anchor</topology>
        <topology evidence="1">GPI-anchor</topology>
    </subcellularLocation>
</comment>